<keyword evidence="3" id="KW-1185">Reference proteome</keyword>
<evidence type="ECO:0000256" key="1">
    <source>
        <dbReference type="SAM" id="MobiDB-lite"/>
    </source>
</evidence>
<dbReference type="Proteomes" id="UP000198287">
    <property type="component" value="Unassembled WGS sequence"/>
</dbReference>
<name>A0A226CZN4_FOLCA</name>
<gene>
    <name evidence="2" type="ORF">Fcan01_26788</name>
</gene>
<dbReference type="EMBL" id="LNIX01000046">
    <property type="protein sequence ID" value="OXA38439.1"/>
    <property type="molecule type" value="Genomic_DNA"/>
</dbReference>
<organism evidence="2 3">
    <name type="scientific">Folsomia candida</name>
    <name type="common">Springtail</name>
    <dbReference type="NCBI Taxonomy" id="158441"/>
    <lineage>
        <taxon>Eukaryota</taxon>
        <taxon>Metazoa</taxon>
        <taxon>Ecdysozoa</taxon>
        <taxon>Arthropoda</taxon>
        <taxon>Hexapoda</taxon>
        <taxon>Collembola</taxon>
        <taxon>Entomobryomorpha</taxon>
        <taxon>Isotomoidea</taxon>
        <taxon>Isotomidae</taxon>
        <taxon>Proisotominae</taxon>
        <taxon>Folsomia</taxon>
    </lineage>
</organism>
<sequence length="202" mass="22106">MGSDFINTLYNMVGSDTIRSDPRDRLGVNKSTSLSPKSSAPATMEGEIKGQKPKVVEKMKLINSIKINPIDIIGSFGSGQSGQVEGSLRLNGSGVLQPYMSYGVWGQAWLVQISDNSFRADFDSDIVQVLATGTVPRDFELFIEFKDVNTLRFVSGGEQMGTDFVRNVTLDQLPVVPYLLESCGSVNYPLQSIPLKINDTFV</sequence>
<protein>
    <submittedName>
        <fullName evidence="2">Uncharacterized protein</fullName>
    </submittedName>
</protein>
<feature type="region of interest" description="Disordered" evidence="1">
    <location>
        <begin position="21"/>
        <end position="46"/>
    </location>
</feature>
<evidence type="ECO:0000313" key="3">
    <source>
        <dbReference type="Proteomes" id="UP000198287"/>
    </source>
</evidence>
<feature type="compositionally biased region" description="Polar residues" evidence="1">
    <location>
        <begin position="29"/>
        <end position="41"/>
    </location>
</feature>
<dbReference type="OrthoDB" id="5946976at2759"/>
<reference evidence="2 3" key="1">
    <citation type="submission" date="2015-12" db="EMBL/GenBank/DDBJ databases">
        <title>The genome of Folsomia candida.</title>
        <authorList>
            <person name="Faddeeva A."/>
            <person name="Derks M.F."/>
            <person name="Anvar Y."/>
            <person name="Smit S."/>
            <person name="Van Straalen N."/>
            <person name="Roelofs D."/>
        </authorList>
    </citation>
    <scope>NUCLEOTIDE SEQUENCE [LARGE SCALE GENOMIC DNA]</scope>
    <source>
        <strain evidence="2 3">VU population</strain>
        <tissue evidence="2">Whole body</tissue>
    </source>
</reference>
<proteinExistence type="predicted"/>
<dbReference type="AlphaFoldDB" id="A0A226CZN4"/>
<evidence type="ECO:0000313" key="2">
    <source>
        <dbReference type="EMBL" id="OXA38439.1"/>
    </source>
</evidence>
<accession>A0A226CZN4</accession>
<comment type="caution">
    <text evidence="2">The sequence shown here is derived from an EMBL/GenBank/DDBJ whole genome shotgun (WGS) entry which is preliminary data.</text>
</comment>